<dbReference type="GO" id="GO:0005886">
    <property type="term" value="C:plasma membrane"/>
    <property type="evidence" value="ECO:0007669"/>
    <property type="project" value="TreeGrafter"/>
</dbReference>
<sequence>MRSIADLSTQSAATAAAAFSSLPSHRAGAQSASSVGRGYDFPESMLLMSTTDKQGRITHCNEAFEQVSGFSKHDLMGQPHSIVRHPDVPSEIFKDLWATIGHGRIWQGTVKNARHGGGHYWVRAYVTPVLQAGKPIGYMSVRARASDQEIAEAQKLYADIVAQRSRAKPRFILHGGRIRVFGWRNQWGKLQRLSLTQRQAVLQLPLVVLALLFPLLGWTAPWQLGVLTALLLGWSAMALGWLHRRITQPLEAIHALSAEIASGELSGTLPKDLPPHPLGLLQERMKQIHINLRAVFGDAKHEIDGFNAVARELTEGAGRLSECTDRQAQDLQETATAMEQMAQTIAQSRQTTEQIQRETERSAQLSTESEQAMQRSQQLMQELQQSSQQMGHIISTIESIAFQTNILALNAAVEAARAGEQGRGFAVVAAEVRNLAQNSAKAAGEIRQLIAGSTDQISRSAAQMQSASQSMGQSVQAVQQVRQEMQGMLVTMTEQSAGIAQVNVALADLDHVTQDNARMAHDYAQSAERMDGSTGVLRRTLDVFRF</sequence>
<evidence type="ECO:0000256" key="4">
    <source>
        <dbReference type="SAM" id="Phobius"/>
    </source>
</evidence>
<dbReference type="SMART" id="SM00283">
    <property type="entry name" value="MA"/>
    <property type="match status" value="1"/>
</dbReference>
<dbReference type="GO" id="GO:0004888">
    <property type="term" value="F:transmembrane signaling receptor activity"/>
    <property type="evidence" value="ECO:0007669"/>
    <property type="project" value="TreeGrafter"/>
</dbReference>
<comment type="similarity">
    <text evidence="1">Belongs to the methyl-accepting chemotaxis (MCP) protein family.</text>
</comment>
<dbReference type="GO" id="GO:0006935">
    <property type="term" value="P:chemotaxis"/>
    <property type="evidence" value="ECO:0007669"/>
    <property type="project" value="TreeGrafter"/>
</dbReference>
<keyword evidence="3" id="KW-0175">Coiled coil</keyword>
<dbReference type="PROSITE" id="PS50112">
    <property type="entry name" value="PAS"/>
    <property type="match status" value="1"/>
</dbReference>
<evidence type="ECO:0000259" key="5">
    <source>
        <dbReference type="PROSITE" id="PS50111"/>
    </source>
</evidence>
<dbReference type="Gene3D" id="1.10.287.950">
    <property type="entry name" value="Methyl-accepting chemotaxis protein"/>
    <property type="match status" value="1"/>
</dbReference>
<proteinExistence type="inferred from homology"/>
<dbReference type="InterPro" id="IPR000014">
    <property type="entry name" value="PAS"/>
</dbReference>
<keyword evidence="4" id="KW-0472">Membrane</keyword>
<feature type="domain" description="PAS" evidence="6">
    <location>
        <begin position="52"/>
        <end position="103"/>
    </location>
</feature>
<evidence type="ECO:0000256" key="1">
    <source>
        <dbReference type="ARBA" id="ARBA00029447"/>
    </source>
</evidence>
<dbReference type="GO" id="GO:0007165">
    <property type="term" value="P:signal transduction"/>
    <property type="evidence" value="ECO:0007669"/>
    <property type="project" value="UniProtKB-KW"/>
</dbReference>
<keyword evidence="4" id="KW-0812">Transmembrane</keyword>
<dbReference type="SUPFAM" id="SSF55785">
    <property type="entry name" value="PYP-like sensor domain (PAS domain)"/>
    <property type="match status" value="1"/>
</dbReference>
<dbReference type="InterPro" id="IPR013655">
    <property type="entry name" value="PAS_fold_3"/>
</dbReference>
<dbReference type="InterPro" id="IPR004089">
    <property type="entry name" value="MCPsignal_dom"/>
</dbReference>
<dbReference type="NCBIfam" id="TIGR00229">
    <property type="entry name" value="sensory_box"/>
    <property type="match status" value="1"/>
</dbReference>
<dbReference type="SUPFAM" id="SSF58104">
    <property type="entry name" value="Methyl-accepting chemotaxis protein (MCP) signaling domain"/>
    <property type="match status" value="1"/>
</dbReference>
<dbReference type="PANTHER" id="PTHR43531:SF7">
    <property type="entry name" value="AEROTAXIS RECEPTOR"/>
    <property type="match status" value="1"/>
</dbReference>
<keyword evidence="4" id="KW-1133">Transmembrane helix</keyword>
<dbReference type="CDD" id="cd11386">
    <property type="entry name" value="MCP_signal"/>
    <property type="match status" value="1"/>
</dbReference>
<dbReference type="Pfam" id="PF00015">
    <property type="entry name" value="MCPsignal"/>
    <property type="match status" value="1"/>
</dbReference>
<evidence type="ECO:0000256" key="2">
    <source>
        <dbReference type="PROSITE-ProRule" id="PRU00284"/>
    </source>
</evidence>
<dbReference type="InterPro" id="IPR035965">
    <property type="entry name" value="PAS-like_dom_sf"/>
</dbReference>
<keyword evidence="8" id="KW-1185">Reference proteome</keyword>
<evidence type="ECO:0000259" key="6">
    <source>
        <dbReference type="PROSITE" id="PS50112"/>
    </source>
</evidence>
<dbReference type="Proteomes" id="UP000664731">
    <property type="component" value="Unassembled WGS sequence"/>
</dbReference>
<protein>
    <submittedName>
        <fullName evidence="7">Methyl-accepting chemotaxis protein</fullName>
    </submittedName>
</protein>
<dbReference type="AlphaFoldDB" id="A0A939GZ87"/>
<evidence type="ECO:0000256" key="3">
    <source>
        <dbReference type="SAM" id="Coils"/>
    </source>
</evidence>
<dbReference type="Pfam" id="PF08447">
    <property type="entry name" value="PAS_3"/>
    <property type="match status" value="1"/>
</dbReference>
<comment type="caution">
    <text evidence="7">The sequence shown here is derived from an EMBL/GenBank/DDBJ whole genome shotgun (WGS) entry which is preliminary data.</text>
</comment>
<evidence type="ECO:0000313" key="8">
    <source>
        <dbReference type="Proteomes" id="UP000664731"/>
    </source>
</evidence>
<gene>
    <name evidence="7" type="ORF">J1777_04095</name>
</gene>
<dbReference type="PANTHER" id="PTHR43531">
    <property type="entry name" value="PROTEIN ICFG"/>
    <property type="match status" value="1"/>
</dbReference>
<accession>A0A939GZ87</accession>
<feature type="domain" description="Methyl-accepting transducer" evidence="5">
    <location>
        <begin position="302"/>
        <end position="531"/>
    </location>
</feature>
<keyword evidence="2" id="KW-0807">Transducer</keyword>
<name>A0A939GZ87_9BURK</name>
<dbReference type="EMBL" id="JAFNME010000006">
    <property type="protein sequence ID" value="MBO1249023.1"/>
    <property type="molecule type" value="Genomic_DNA"/>
</dbReference>
<reference evidence="7" key="1">
    <citation type="submission" date="2021-03" db="EMBL/GenBank/DDBJ databases">
        <title>Comamonas denitrificans.</title>
        <authorList>
            <person name="Finster K."/>
        </authorList>
    </citation>
    <scope>NUCLEOTIDE SEQUENCE</scope>
    <source>
        <strain evidence="7">MM2021_4</strain>
    </source>
</reference>
<feature type="coiled-coil region" evidence="3">
    <location>
        <begin position="338"/>
        <end position="389"/>
    </location>
</feature>
<dbReference type="Gene3D" id="3.30.450.20">
    <property type="entry name" value="PAS domain"/>
    <property type="match status" value="1"/>
</dbReference>
<organism evidence="7 8">
    <name type="scientific">Comamonas denitrificans</name>
    <dbReference type="NCBI Taxonomy" id="117506"/>
    <lineage>
        <taxon>Bacteria</taxon>
        <taxon>Pseudomonadati</taxon>
        <taxon>Pseudomonadota</taxon>
        <taxon>Betaproteobacteria</taxon>
        <taxon>Burkholderiales</taxon>
        <taxon>Comamonadaceae</taxon>
        <taxon>Comamonas</taxon>
    </lineage>
</organism>
<dbReference type="CDD" id="cd00130">
    <property type="entry name" value="PAS"/>
    <property type="match status" value="1"/>
</dbReference>
<evidence type="ECO:0000313" key="7">
    <source>
        <dbReference type="EMBL" id="MBO1249023.1"/>
    </source>
</evidence>
<feature type="transmembrane region" description="Helical" evidence="4">
    <location>
        <begin position="200"/>
        <end position="218"/>
    </location>
</feature>
<dbReference type="PROSITE" id="PS50111">
    <property type="entry name" value="CHEMOTAXIS_TRANSDUC_2"/>
    <property type="match status" value="1"/>
</dbReference>
<dbReference type="InterPro" id="IPR051310">
    <property type="entry name" value="MCP_chemotaxis"/>
</dbReference>